<keyword evidence="1" id="KW-0004">4Fe-4S</keyword>
<dbReference type="GO" id="GO:0016491">
    <property type="term" value="F:oxidoreductase activity"/>
    <property type="evidence" value="ECO:0007669"/>
    <property type="project" value="UniProtKB-KW"/>
</dbReference>
<dbReference type="PANTHER" id="PTHR43498">
    <property type="entry name" value="FERREDOXIN:COB-COM HETERODISULFIDE REDUCTASE SUBUNIT A"/>
    <property type="match status" value="1"/>
</dbReference>
<dbReference type="AlphaFoldDB" id="A0A6A6WQ72"/>
<protein>
    <recommendedName>
        <fullName evidence="8">FAD/NAD(P)-binding domain-containing protein</fullName>
    </recommendedName>
</protein>
<dbReference type="OrthoDB" id="6612291at2759"/>
<evidence type="ECO:0000256" key="4">
    <source>
        <dbReference type="ARBA" id="ARBA00023004"/>
    </source>
</evidence>
<evidence type="ECO:0000256" key="5">
    <source>
        <dbReference type="ARBA" id="ARBA00023014"/>
    </source>
</evidence>
<evidence type="ECO:0000313" key="7">
    <source>
        <dbReference type="Proteomes" id="UP000799757"/>
    </source>
</evidence>
<proteinExistence type="predicted"/>
<keyword evidence="5" id="KW-0411">Iron-sulfur</keyword>
<dbReference type="EMBL" id="MU002507">
    <property type="protein sequence ID" value="KAF2786252.1"/>
    <property type="molecule type" value="Genomic_DNA"/>
</dbReference>
<dbReference type="Pfam" id="PF12831">
    <property type="entry name" value="FAD_oxidored"/>
    <property type="match status" value="1"/>
</dbReference>
<evidence type="ECO:0000256" key="1">
    <source>
        <dbReference type="ARBA" id="ARBA00022485"/>
    </source>
</evidence>
<evidence type="ECO:0000313" key="6">
    <source>
        <dbReference type="EMBL" id="KAF2786252.1"/>
    </source>
</evidence>
<keyword evidence="7" id="KW-1185">Reference proteome</keyword>
<evidence type="ECO:0000256" key="2">
    <source>
        <dbReference type="ARBA" id="ARBA00022723"/>
    </source>
</evidence>
<reference evidence="6" key="1">
    <citation type="journal article" date="2020" name="Stud. Mycol.">
        <title>101 Dothideomycetes genomes: a test case for predicting lifestyles and emergence of pathogens.</title>
        <authorList>
            <person name="Haridas S."/>
            <person name="Albert R."/>
            <person name="Binder M."/>
            <person name="Bloem J."/>
            <person name="Labutti K."/>
            <person name="Salamov A."/>
            <person name="Andreopoulos B."/>
            <person name="Baker S."/>
            <person name="Barry K."/>
            <person name="Bills G."/>
            <person name="Bluhm B."/>
            <person name="Cannon C."/>
            <person name="Castanera R."/>
            <person name="Culley D."/>
            <person name="Daum C."/>
            <person name="Ezra D."/>
            <person name="Gonzalez J."/>
            <person name="Henrissat B."/>
            <person name="Kuo A."/>
            <person name="Liang C."/>
            <person name="Lipzen A."/>
            <person name="Lutzoni F."/>
            <person name="Magnuson J."/>
            <person name="Mondo S."/>
            <person name="Nolan M."/>
            <person name="Ohm R."/>
            <person name="Pangilinan J."/>
            <person name="Park H.-J."/>
            <person name="Ramirez L."/>
            <person name="Alfaro M."/>
            <person name="Sun H."/>
            <person name="Tritt A."/>
            <person name="Yoshinaga Y."/>
            <person name="Zwiers L.-H."/>
            <person name="Turgeon B."/>
            <person name="Goodwin S."/>
            <person name="Spatafora J."/>
            <person name="Crous P."/>
            <person name="Grigoriev I."/>
        </authorList>
    </citation>
    <scope>NUCLEOTIDE SEQUENCE</scope>
    <source>
        <strain evidence="6">CBS 109.77</strain>
    </source>
</reference>
<dbReference type="InterPro" id="IPR039650">
    <property type="entry name" value="HdrA-like"/>
</dbReference>
<keyword evidence="3" id="KW-0560">Oxidoreductase</keyword>
<dbReference type="PANTHER" id="PTHR43498:SF1">
    <property type="entry name" value="COB--COM HETERODISULFIDE REDUCTASE IRON-SULFUR SUBUNIT A"/>
    <property type="match status" value="1"/>
</dbReference>
<gene>
    <name evidence="6" type="ORF">K505DRAFT_380389</name>
</gene>
<organism evidence="6 7">
    <name type="scientific">Melanomma pulvis-pyrius CBS 109.77</name>
    <dbReference type="NCBI Taxonomy" id="1314802"/>
    <lineage>
        <taxon>Eukaryota</taxon>
        <taxon>Fungi</taxon>
        <taxon>Dikarya</taxon>
        <taxon>Ascomycota</taxon>
        <taxon>Pezizomycotina</taxon>
        <taxon>Dothideomycetes</taxon>
        <taxon>Pleosporomycetidae</taxon>
        <taxon>Pleosporales</taxon>
        <taxon>Melanommataceae</taxon>
        <taxon>Melanomma</taxon>
    </lineage>
</organism>
<dbReference type="Proteomes" id="UP000799757">
    <property type="component" value="Unassembled WGS sequence"/>
</dbReference>
<accession>A0A6A6WQ72</accession>
<name>A0A6A6WQ72_9PLEO</name>
<dbReference type="InterPro" id="IPR036188">
    <property type="entry name" value="FAD/NAD-bd_sf"/>
</dbReference>
<evidence type="ECO:0008006" key="8">
    <source>
        <dbReference type="Google" id="ProtNLM"/>
    </source>
</evidence>
<sequence length="603" mass="65978">MQRYPATGVLVEAEAFDDYGGWVMDSQFDLEMGSPYLLAHGNGVPVADATTQIAISAAGEYHVWLRAKDWVPGHHPGRFTLSINDEILLTVFGANDCDWGWQYGGKKRLEAGPTNLSLHDLTGFGGRCDAIFLTQEEGKAPPNGADDVARAWRRGLRGLPAEPVVAGSFDLVVAGGGVPGCVAALAAARLGIRVALIQDRPYLGGNASVEIGLRPRGTVSPLTDEVYQRHANGDLRVKELLDAESSASVFLNHTVYSVGVADSSITFVDARDARSGRESRFVAPIFVDCSGKAILGLLAGAETLFGQESQTEYGESLAPRLRTNRHHGNTVFFRTRTINTPTPFPNVPWATVIAKDYADLSGQLEKFGTENLAGPKVSNSKPGVPGQEVKRRMTLPMTHYWEYGQNLDPYTQGEHIRDHLLRAIYGTFSNVKSSAPATYANLVLDHVAYVAAQGQFRRYRGAHVLSETDIRTHRQFPDAVVKNRGAFCLHYGGHEKYDFRLADWEWDERDGKDYDVPFRCLYSVNIRNLMMAGKHISATHIAGSNVKFMGNGAEHAIATAVAAHLCRKYGCVARDLVRHHMIELQRLAGAISSTGQCQVSSRI</sequence>
<dbReference type="GO" id="GO:0051539">
    <property type="term" value="F:4 iron, 4 sulfur cluster binding"/>
    <property type="evidence" value="ECO:0007669"/>
    <property type="project" value="UniProtKB-KW"/>
</dbReference>
<keyword evidence="2" id="KW-0479">Metal-binding</keyword>
<keyword evidence="4" id="KW-0408">Iron</keyword>
<dbReference type="GO" id="GO:0046872">
    <property type="term" value="F:metal ion binding"/>
    <property type="evidence" value="ECO:0007669"/>
    <property type="project" value="UniProtKB-KW"/>
</dbReference>
<evidence type="ECO:0000256" key="3">
    <source>
        <dbReference type="ARBA" id="ARBA00023002"/>
    </source>
</evidence>
<dbReference type="Gene3D" id="3.50.50.60">
    <property type="entry name" value="FAD/NAD(P)-binding domain"/>
    <property type="match status" value="1"/>
</dbReference>
<dbReference type="SUPFAM" id="SSF51905">
    <property type="entry name" value="FAD/NAD(P)-binding domain"/>
    <property type="match status" value="1"/>
</dbReference>